<evidence type="ECO:0000256" key="2">
    <source>
        <dbReference type="ARBA" id="ARBA00022448"/>
    </source>
</evidence>
<evidence type="ECO:0000256" key="1">
    <source>
        <dbReference type="ARBA" id="ARBA00004141"/>
    </source>
</evidence>
<dbReference type="InterPro" id="IPR011701">
    <property type="entry name" value="MFS"/>
</dbReference>
<proteinExistence type="predicted"/>
<evidence type="ECO:0000259" key="7">
    <source>
        <dbReference type="PROSITE" id="PS50850"/>
    </source>
</evidence>
<feature type="transmembrane region" description="Helical" evidence="6">
    <location>
        <begin position="340"/>
        <end position="358"/>
    </location>
</feature>
<dbReference type="Proteomes" id="UP001446871">
    <property type="component" value="Unassembled WGS sequence"/>
</dbReference>
<feature type="domain" description="Major facilitator superfamily (MFS) profile" evidence="7">
    <location>
        <begin position="43"/>
        <end position="370"/>
    </location>
</feature>
<feature type="transmembrane region" description="Helical" evidence="6">
    <location>
        <begin position="203"/>
        <end position="225"/>
    </location>
</feature>
<accession>A0ABR1TNW9</accession>
<feature type="transmembrane region" description="Helical" evidence="6">
    <location>
        <begin position="109"/>
        <end position="133"/>
    </location>
</feature>
<reference evidence="8 9" key="1">
    <citation type="submission" date="2023-01" db="EMBL/GenBank/DDBJ databases">
        <title>Analysis of 21 Apiospora genomes using comparative genomics revels a genus with tremendous synthesis potential of carbohydrate active enzymes and secondary metabolites.</title>
        <authorList>
            <person name="Sorensen T."/>
        </authorList>
    </citation>
    <scope>NUCLEOTIDE SEQUENCE [LARGE SCALE GENOMIC DNA]</scope>
    <source>
        <strain evidence="8 9">CBS 83171</strain>
    </source>
</reference>
<dbReference type="PANTHER" id="PTHR43791">
    <property type="entry name" value="PERMEASE-RELATED"/>
    <property type="match status" value="1"/>
</dbReference>
<feature type="transmembrane region" description="Helical" evidence="6">
    <location>
        <begin position="80"/>
        <end position="102"/>
    </location>
</feature>
<dbReference type="PROSITE" id="PS50850">
    <property type="entry name" value="MFS"/>
    <property type="match status" value="1"/>
</dbReference>
<protein>
    <submittedName>
        <fullName evidence="8">Transporter</fullName>
    </submittedName>
</protein>
<evidence type="ECO:0000256" key="3">
    <source>
        <dbReference type="ARBA" id="ARBA00022692"/>
    </source>
</evidence>
<organism evidence="8 9">
    <name type="scientific">Apiospora saccharicola</name>
    <dbReference type="NCBI Taxonomy" id="335842"/>
    <lineage>
        <taxon>Eukaryota</taxon>
        <taxon>Fungi</taxon>
        <taxon>Dikarya</taxon>
        <taxon>Ascomycota</taxon>
        <taxon>Pezizomycotina</taxon>
        <taxon>Sordariomycetes</taxon>
        <taxon>Xylariomycetidae</taxon>
        <taxon>Amphisphaeriales</taxon>
        <taxon>Apiosporaceae</taxon>
        <taxon>Apiospora</taxon>
    </lineage>
</organism>
<comment type="caution">
    <text evidence="8">The sequence shown here is derived from an EMBL/GenBank/DDBJ whole genome shotgun (WGS) entry which is preliminary data.</text>
</comment>
<keyword evidence="5 6" id="KW-0472">Membrane</keyword>
<dbReference type="EMBL" id="JAQQWM010000009">
    <property type="protein sequence ID" value="KAK8047419.1"/>
    <property type="molecule type" value="Genomic_DNA"/>
</dbReference>
<name>A0ABR1TNW9_9PEZI</name>
<dbReference type="Gene3D" id="1.20.1250.20">
    <property type="entry name" value="MFS general substrate transporter like domains"/>
    <property type="match status" value="2"/>
</dbReference>
<dbReference type="SUPFAM" id="SSF103473">
    <property type="entry name" value="MFS general substrate transporter"/>
    <property type="match status" value="1"/>
</dbReference>
<keyword evidence="2" id="KW-0813">Transport</keyword>
<evidence type="ECO:0000313" key="9">
    <source>
        <dbReference type="Proteomes" id="UP001446871"/>
    </source>
</evidence>
<evidence type="ECO:0000256" key="6">
    <source>
        <dbReference type="SAM" id="Phobius"/>
    </source>
</evidence>
<comment type="subcellular location">
    <subcellularLocation>
        <location evidence="1">Membrane</location>
        <topology evidence="1">Multi-pass membrane protein</topology>
    </subcellularLocation>
</comment>
<keyword evidence="4 6" id="KW-1133">Transmembrane helix</keyword>
<keyword evidence="3 6" id="KW-0812">Transmembrane</keyword>
<sequence>MAQEQEKPNHCPDGPTVHVDYAGAQAKTDPEEIRLVRKLDMCIMPALWVMYFFHNVDRSSLAQARLNHLERDLDMHGTEFNTAVAILLVGYILMQVPTNMLITRVQPSAYLAGVMLLWSVLSACTGLVHSYGALVACRFFLGICEAPFWPGATYLLAQFYTRKELASRIAILFSATLAGIGFVNLIAVGIFKDLDGKRGIEGWRWLYFIDGAASGFVALCAYWILPDTHETTWWLNDRERRLEGDRMRRDRLDEARDTVSVWIAVRQAVSDKRMWLFCILGNISNAPMAFNYFLPTVITALGFSDTKAMLLACPPYICAAFAGILTAWSSGRFHERTWHITGCLSVAGIGFVAAAATLNPAGRRDAVAKS</sequence>
<feature type="transmembrane region" description="Helical" evidence="6">
    <location>
        <begin position="139"/>
        <end position="157"/>
    </location>
</feature>
<evidence type="ECO:0000256" key="4">
    <source>
        <dbReference type="ARBA" id="ARBA00022989"/>
    </source>
</evidence>
<evidence type="ECO:0000256" key="5">
    <source>
        <dbReference type="ARBA" id="ARBA00023136"/>
    </source>
</evidence>
<dbReference type="Pfam" id="PF07690">
    <property type="entry name" value="MFS_1"/>
    <property type="match status" value="1"/>
</dbReference>
<feature type="transmembrane region" description="Helical" evidence="6">
    <location>
        <begin position="274"/>
        <end position="294"/>
    </location>
</feature>
<feature type="transmembrane region" description="Helical" evidence="6">
    <location>
        <begin position="169"/>
        <end position="191"/>
    </location>
</feature>
<evidence type="ECO:0000313" key="8">
    <source>
        <dbReference type="EMBL" id="KAK8047419.1"/>
    </source>
</evidence>
<feature type="transmembrane region" description="Helical" evidence="6">
    <location>
        <begin position="306"/>
        <end position="328"/>
    </location>
</feature>
<dbReference type="PANTHER" id="PTHR43791:SF62">
    <property type="entry name" value="MAJOR FACILITATOR SUPERFAMILY (MFS) PROFILE DOMAIN-CONTAINING PROTEIN"/>
    <property type="match status" value="1"/>
</dbReference>
<dbReference type="InterPro" id="IPR036259">
    <property type="entry name" value="MFS_trans_sf"/>
</dbReference>
<keyword evidence="9" id="KW-1185">Reference proteome</keyword>
<dbReference type="InterPro" id="IPR020846">
    <property type="entry name" value="MFS_dom"/>
</dbReference>
<gene>
    <name evidence="8" type="ORF">PG996_015483</name>
</gene>